<dbReference type="EMBL" id="FNFO01000003">
    <property type="protein sequence ID" value="SDK76205.1"/>
    <property type="molecule type" value="Genomic_DNA"/>
</dbReference>
<protein>
    <submittedName>
        <fullName evidence="1">Predicted DNA-binding protein, MmcQ/YjbR family</fullName>
    </submittedName>
</protein>
<evidence type="ECO:0000313" key="1">
    <source>
        <dbReference type="EMBL" id="SDK76205.1"/>
    </source>
</evidence>
<organism evidence="1 2">
    <name type="scientific">Catalinimonas alkaloidigena</name>
    <dbReference type="NCBI Taxonomy" id="1075417"/>
    <lineage>
        <taxon>Bacteria</taxon>
        <taxon>Pseudomonadati</taxon>
        <taxon>Bacteroidota</taxon>
        <taxon>Cytophagia</taxon>
        <taxon>Cytophagales</taxon>
        <taxon>Catalimonadaceae</taxon>
        <taxon>Catalinimonas</taxon>
    </lineage>
</organism>
<keyword evidence="1" id="KW-0238">DNA-binding</keyword>
<dbReference type="InterPro" id="IPR007351">
    <property type="entry name" value="YjbR"/>
</dbReference>
<dbReference type="RefSeq" id="WP_089681487.1">
    <property type="nucleotide sequence ID" value="NZ_FNFO01000003.1"/>
</dbReference>
<dbReference type="OrthoDB" id="9789813at2"/>
<dbReference type="AlphaFoldDB" id="A0A1G9EJJ6"/>
<dbReference type="STRING" id="1075417.SAMN05421823_103493"/>
<dbReference type="Pfam" id="PF04237">
    <property type="entry name" value="YjbR"/>
    <property type="match status" value="1"/>
</dbReference>
<dbReference type="GO" id="GO:0003677">
    <property type="term" value="F:DNA binding"/>
    <property type="evidence" value="ECO:0007669"/>
    <property type="project" value="UniProtKB-KW"/>
</dbReference>
<dbReference type="SUPFAM" id="SSF142906">
    <property type="entry name" value="YjbR-like"/>
    <property type="match status" value="1"/>
</dbReference>
<reference evidence="1 2" key="1">
    <citation type="submission" date="2016-10" db="EMBL/GenBank/DDBJ databases">
        <authorList>
            <person name="de Groot N.N."/>
        </authorList>
    </citation>
    <scope>NUCLEOTIDE SEQUENCE [LARGE SCALE GENOMIC DNA]</scope>
    <source>
        <strain evidence="1 2">DSM 25186</strain>
    </source>
</reference>
<dbReference type="Proteomes" id="UP000198510">
    <property type="component" value="Unassembled WGS sequence"/>
</dbReference>
<proteinExistence type="predicted"/>
<dbReference type="InterPro" id="IPR058532">
    <property type="entry name" value="YjbR/MT2646/Rv2570-like"/>
</dbReference>
<dbReference type="PANTHER" id="PTHR35145">
    <property type="entry name" value="CYTOPLASMIC PROTEIN-RELATED"/>
    <property type="match status" value="1"/>
</dbReference>
<evidence type="ECO:0000313" key="2">
    <source>
        <dbReference type="Proteomes" id="UP000198510"/>
    </source>
</evidence>
<keyword evidence="2" id="KW-1185">Reference proteome</keyword>
<dbReference type="Gene3D" id="3.90.1150.30">
    <property type="match status" value="1"/>
</dbReference>
<gene>
    <name evidence="1" type="ORF">SAMN05421823_103493</name>
</gene>
<sequence length="117" mass="13596">MQFEKFRAYCLDKPGAHEEQPLGNDSFYYKLGDMVFAIADKGEEYRLTLKCDPQQAIDLRNTHACVKPGYHINKEHWNTFLMEAVEELPLSPWIDQAYDLTLSKLSKKKRERLGLSA</sequence>
<dbReference type="PANTHER" id="PTHR35145:SF1">
    <property type="entry name" value="CYTOPLASMIC PROTEIN"/>
    <property type="match status" value="1"/>
</dbReference>
<name>A0A1G9EJJ6_9BACT</name>
<dbReference type="InterPro" id="IPR038056">
    <property type="entry name" value="YjbR-like_sf"/>
</dbReference>
<accession>A0A1G9EJJ6</accession>